<dbReference type="eggNOG" id="ENOG502QTRD">
    <property type="taxonomic scope" value="Eukaryota"/>
</dbReference>
<dbReference type="OrthoDB" id="5914531at2759"/>
<reference evidence="7" key="3">
    <citation type="submission" date="2013-08" db="UniProtKB">
        <authorList>
            <consortium name="Ensembl"/>
        </authorList>
    </citation>
    <scope>IDENTIFICATION</scope>
    <source>
        <strain evidence="7">Tuebingen</strain>
    </source>
</reference>
<keyword evidence="2" id="KW-0053">Apoptosis</keyword>
<dbReference type="SMR" id="A8WHR4"/>
<proteinExistence type="predicted"/>
<dbReference type="AlphaFoldDB" id="A8WHR4"/>
<dbReference type="STRING" id="7955.ENSDARP00000115340"/>
<keyword evidence="1" id="KW-0597">Phosphoprotein</keyword>
<dbReference type="CDD" id="cd09945">
    <property type="entry name" value="SH2_SHB_SHD_SHE_SHF_like"/>
    <property type="match status" value="1"/>
</dbReference>
<evidence type="ECO:0000259" key="6">
    <source>
        <dbReference type="PROSITE" id="PS50001"/>
    </source>
</evidence>
<dbReference type="InterPro" id="IPR000980">
    <property type="entry name" value="SH2"/>
</dbReference>
<reference evidence="9" key="4">
    <citation type="journal article" date="2015" name="Nat. Commun.">
        <title>RFX transcription factors are essential for hearing in mice.</title>
        <authorList>
            <person name="Elkon R."/>
            <person name="Milon B."/>
            <person name="Morrison L."/>
            <person name="Shah M."/>
            <person name="Vijayakumar S."/>
            <person name="Racherla M."/>
            <person name="Leitch C.C."/>
            <person name="Silipino L."/>
            <person name="Hadi S."/>
            <person name="Weiss-Gayet M."/>
            <person name="Barras E."/>
            <person name="Schmid C.D."/>
            <person name="Ait-Lounis A."/>
            <person name="Barnes A."/>
            <person name="Song Y."/>
            <person name="Eisenman D.J."/>
            <person name="Eliyahu E."/>
            <person name="Frolenkov G.I."/>
            <person name="Strome S.E."/>
            <person name="Durand B."/>
            <person name="Zaghloul N.A."/>
            <person name="Jones S.M."/>
            <person name="Reith W."/>
            <person name="Hertzano R."/>
        </authorList>
    </citation>
    <scope>NUCLEOTIDE SEQUENCE</scope>
    <source>
        <strain evidence="9">Tuebingen</strain>
    </source>
</reference>
<evidence type="ECO:0000256" key="2">
    <source>
        <dbReference type="ARBA" id="ARBA00022703"/>
    </source>
</evidence>
<evidence type="ECO:0000313" key="7">
    <source>
        <dbReference type="Ensembl" id="ENSDARP00000115340"/>
    </source>
</evidence>
<evidence type="ECO:0000313" key="10">
    <source>
        <dbReference type="ZFIN" id="ZDB-GENE-070912-58"/>
    </source>
</evidence>
<dbReference type="PROSITE" id="PS50001">
    <property type="entry name" value="SH2"/>
    <property type="match status" value="1"/>
</dbReference>
<dbReference type="Gene3D" id="3.30.505.10">
    <property type="entry name" value="SH2 domain"/>
    <property type="match status" value="1"/>
</dbReference>
<dbReference type="PANTHER" id="PTHR15127:SF33">
    <property type="entry name" value="SH2 DOMAIN-CONTAINING ADAPTER PROTEIN D"/>
    <property type="match status" value="1"/>
</dbReference>
<sequence>MAKWFRDHLSFGSRKGPPQPPKPDYTESEILRAYRTQKDLDFEDPYDSSEHRVVNGSGSIETFPTFSTVLSNGVEVKIVSPKHRLIKVESQEFGRSKTPLNIVTFEEPQAPVVPSAPVVGETDYSDPFDARPDPRPRPGWEQNAVEACSSYMEPFEAQRFINVTFEAADWDQCTLPCDEALRKAGVSRVSPPSSGATSLRKPHGILGERVDPMLPLEKQVWYHGALTRSEAESLLTLCKECSYLVRKSQTSRNDYSLSLRSCHGFMHMKFSQSRDGKFILGENSPPFDSIPEVIHFYTTNKLPIRGAEHLSLLFPVLVQTL</sequence>
<dbReference type="GeneID" id="561247"/>
<protein>
    <submittedName>
        <fullName evidence="7 9">Src homology 2 domain-containing-transforming protein D, a</fullName>
    </submittedName>
</protein>
<dbReference type="KEGG" id="dre:561247"/>
<dbReference type="GO" id="GO:0006915">
    <property type="term" value="P:apoptotic process"/>
    <property type="evidence" value="ECO:0007669"/>
    <property type="project" value="UniProtKB-KW"/>
</dbReference>
<evidence type="ECO:0000313" key="9">
    <source>
        <dbReference type="RefSeq" id="NP_001104305.1"/>
    </source>
</evidence>
<accession>A0A8M1NFH5</accession>
<dbReference type="AGR" id="ZFIN:ZDB-GENE-070912-58"/>
<dbReference type="Pfam" id="PF00017">
    <property type="entry name" value="SH2"/>
    <property type="match status" value="1"/>
</dbReference>
<keyword evidence="8" id="KW-1185">Reference proteome</keyword>
<reference evidence="9" key="1">
    <citation type="journal article" date="2009" name="Dev. Dyn.">
        <title>Identification of vasculature-specific genes by microarray analysis of Etsrp/Etv2 overexpressing zebrafish embryos.</title>
        <authorList>
            <person name="Wong K.S."/>
            <person name="Proulx K."/>
            <person name="Rost M.S."/>
            <person name="Sumanas S."/>
        </authorList>
    </citation>
    <scope>NUCLEOTIDE SEQUENCE</scope>
    <source>
        <strain evidence="9">Tuebingen</strain>
    </source>
</reference>
<dbReference type="FunFam" id="3.30.505.10:FF:000021">
    <property type="entry name" value="Putative SH2 domain-containing adapter protein F"/>
    <property type="match status" value="1"/>
</dbReference>
<evidence type="ECO:0000313" key="8">
    <source>
        <dbReference type="Proteomes" id="UP000000437"/>
    </source>
</evidence>
<dbReference type="Proteomes" id="UP000000437">
    <property type="component" value="Chromosome 2"/>
</dbReference>
<dbReference type="GeneTree" id="ENSGT00940000159004"/>
<dbReference type="ZFIN" id="ZDB-GENE-070912-58">
    <property type="gene designation" value="shda"/>
</dbReference>
<accession>A8WHR4</accession>
<dbReference type="OMA" id="MMANRSG"/>
<feature type="region of interest" description="Disordered" evidence="5">
    <location>
        <begin position="1"/>
        <end position="26"/>
    </location>
</feature>
<dbReference type="InterPro" id="IPR051846">
    <property type="entry name" value="SH2_domain_adapters"/>
</dbReference>
<name>A8WHR4_DANRE</name>
<dbReference type="PRINTS" id="PR00401">
    <property type="entry name" value="SH2DOMAIN"/>
</dbReference>
<evidence type="ECO:0000256" key="1">
    <source>
        <dbReference type="ARBA" id="ARBA00022553"/>
    </source>
</evidence>
<feature type="domain" description="SH2" evidence="6">
    <location>
        <begin position="221"/>
        <end position="316"/>
    </location>
</feature>
<dbReference type="EMBL" id="BX248231">
    <property type="status" value="NOT_ANNOTATED_CDS"/>
    <property type="molecule type" value="Genomic_DNA"/>
</dbReference>
<dbReference type="GO" id="GO:0001784">
    <property type="term" value="F:phosphotyrosine residue binding"/>
    <property type="evidence" value="ECO:0000318"/>
    <property type="project" value="GO_Central"/>
</dbReference>
<reference evidence="9" key="5">
    <citation type="journal article" date="2016" name="BMC Genomics">
        <title>Gene evolution and gene expression after whole genome duplication in fish: the PhyloFish database.</title>
        <authorList>
            <person name="Pasquier J."/>
            <person name="Cabau C."/>
            <person name="Nguyen T."/>
            <person name="Jouanno E."/>
            <person name="Severac D."/>
            <person name="Braasch I."/>
            <person name="Journot L."/>
            <person name="Pontarotti P."/>
            <person name="Klopp C."/>
            <person name="Postlethwait J.H."/>
            <person name="Guiguen Y."/>
            <person name="Bobe J."/>
        </authorList>
    </citation>
    <scope>NUCLEOTIDE SEQUENCE</scope>
    <source>
        <strain evidence="9">Tuebingen</strain>
    </source>
</reference>
<dbReference type="SMART" id="SM00252">
    <property type="entry name" value="SH2"/>
    <property type="match status" value="1"/>
</dbReference>
<evidence type="ECO:0000256" key="4">
    <source>
        <dbReference type="PROSITE-ProRule" id="PRU00191"/>
    </source>
</evidence>
<dbReference type="SUPFAM" id="SSF55550">
    <property type="entry name" value="SH2 domain"/>
    <property type="match status" value="1"/>
</dbReference>
<dbReference type="HOGENOM" id="CLU_029444_0_1_1"/>
<gene>
    <name evidence="7 9 10" type="primary">shda</name>
    <name evidence="9" type="synonym">si:ch211-137c4.3</name>
</gene>
<dbReference type="PhylomeDB" id="A8WHR4"/>
<dbReference type="InterPro" id="IPR036860">
    <property type="entry name" value="SH2_dom_sf"/>
</dbReference>
<dbReference type="CTD" id="561247"/>
<reference evidence="7 8" key="2">
    <citation type="journal article" date="2013" name="Nature">
        <title>The zebrafish reference genome sequence and its relationship to the human genome.</title>
        <authorList>
            <consortium name="Genome Reference Consortium Zebrafish"/>
            <person name="Howe K."/>
            <person name="Clark M.D."/>
            <person name="Torroja C.F."/>
            <person name="Torrance J."/>
            <person name="Berthelot C."/>
            <person name="Muffato M."/>
            <person name="Collins J.E."/>
            <person name="Humphray S."/>
            <person name="McLaren K."/>
            <person name="Matthews L."/>
            <person name="McLaren S."/>
            <person name="Sealy I."/>
            <person name="Caccamo M."/>
            <person name="Churcher C."/>
            <person name="Scott C."/>
            <person name="Barrett J.C."/>
            <person name="Koch R."/>
            <person name="Rauch G.J."/>
            <person name="White S."/>
            <person name="Chow W."/>
            <person name="Kilian B."/>
            <person name="Quintais L.T."/>
            <person name="Guerra-Assuncao J.A."/>
            <person name="Zhou Y."/>
            <person name="Gu Y."/>
            <person name="Yen J."/>
            <person name="Vogel J.H."/>
            <person name="Eyre T."/>
            <person name="Redmond S."/>
            <person name="Banerjee R."/>
            <person name="Chi J."/>
            <person name="Fu B."/>
            <person name="Langley E."/>
            <person name="Maguire S.F."/>
            <person name="Laird G.K."/>
            <person name="Lloyd D."/>
            <person name="Kenyon E."/>
            <person name="Donaldson S."/>
            <person name="Sehra H."/>
            <person name="Almeida-King J."/>
            <person name="Loveland J."/>
            <person name="Trevanion S."/>
            <person name="Jones M."/>
            <person name="Quail M."/>
            <person name="Willey D."/>
            <person name="Hunt A."/>
            <person name="Burton J."/>
            <person name="Sims S."/>
            <person name="McLay K."/>
            <person name="Plumb B."/>
            <person name="Davis J."/>
            <person name="Clee C."/>
            <person name="Oliver K."/>
            <person name="Clark R."/>
            <person name="Riddle C."/>
            <person name="Elliot D."/>
            <person name="Eliott D."/>
            <person name="Threadgold G."/>
            <person name="Harden G."/>
            <person name="Ware D."/>
            <person name="Begum S."/>
            <person name="Mortimore B."/>
            <person name="Mortimer B."/>
            <person name="Kerry G."/>
            <person name="Heath P."/>
            <person name="Phillimore B."/>
            <person name="Tracey A."/>
            <person name="Corby N."/>
            <person name="Dunn M."/>
            <person name="Johnson C."/>
            <person name="Wood J."/>
            <person name="Clark S."/>
            <person name="Pelan S."/>
            <person name="Griffiths G."/>
            <person name="Smith M."/>
            <person name="Glithero R."/>
            <person name="Howden P."/>
            <person name="Barker N."/>
            <person name="Lloyd C."/>
            <person name="Stevens C."/>
            <person name="Harley J."/>
            <person name="Holt K."/>
            <person name="Panagiotidis G."/>
            <person name="Lovell J."/>
            <person name="Beasley H."/>
            <person name="Henderson C."/>
            <person name="Gordon D."/>
            <person name="Auger K."/>
            <person name="Wright D."/>
            <person name="Collins J."/>
            <person name="Raisen C."/>
            <person name="Dyer L."/>
            <person name="Leung K."/>
            <person name="Robertson L."/>
            <person name="Ambridge K."/>
            <person name="Leongamornlert D."/>
            <person name="McGuire S."/>
            <person name="Gilderthorp R."/>
            <person name="Griffiths C."/>
            <person name="Manthravadi D."/>
            <person name="Nichol S."/>
            <person name="Barker G."/>
            <person name="Whitehead S."/>
            <person name="Kay M."/>
            <person name="Brown J."/>
            <person name="Murnane C."/>
            <person name="Gray E."/>
            <person name="Humphries M."/>
            <person name="Sycamore N."/>
            <person name="Barker D."/>
            <person name="Saunders D."/>
            <person name="Wallis J."/>
            <person name="Babbage A."/>
            <person name="Hammond S."/>
            <person name="Mashreghi-Mohammadi M."/>
            <person name="Barr L."/>
            <person name="Martin S."/>
            <person name="Wray P."/>
            <person name="Ellington A."/>
            <person name="Matthews N."/>
            <person name="Ellwood M."/>
            <person name="Woodmansey R."/>
            <person name="Clark G."/>
            <person name="Cooper J."/>
            <person name="Cooper J."/>
            <person name="Tromans A."/>
            <person name="Grafham D."/>
            <person name="Skuce C."/>
            <person name="Pandian R."/>
            <person name="Andrews R."/>
            <person name="Harrison E."/>
            <person name="Kimberley A."/>
            <person name="Garnett J."/>
            <person name="Fosker N."/>
            <person name="Hall R."/>
            <person name="Garner P."/>
            <person name="Kelly D."/>
            <person name="Bird C."/>
            <person name="Palmer S."/>
            <person name="Gehring I."/>
            <person name="Berger A."/>
            <person name="Dooley C.M."/>
            <person name="Ersan-Urun Z."/>
            <person name="Eser C."/>
            <person name="Geiger H."/>
            <person name="Geisler M."/>
            <person name="Karotki L."/>
            <person name="Kirn A."/>
            <person name="Konantz J."/>
            <person name="Konantz M."/>
            <person name="Oberlander M."/>
            <person name="Rudolph-Geiger S."/>
            <person name="Teucke M."/>
            <person name="Lanz C."/>
            <person name="Raddatz G."/>
            <person name="Osoegawa K."/>
            <person name="Zhu B."/>
            <person name="Rapp A."/>
            <person name="Widaa S."/>
            <person name="Langford C."/>
            <person name="Yang F."/>
            <person name="Schuster S.C."/>
            <person name="Carter N.P."/>
            <person name="Harrow J."/>
            <person name="Ning Z."/>
            <person name="Herrero J."/>
            <person name="Searle S.M."/>
            <person name="Enright A."/>
            <person name="Geisler R."/>
            <person name="Plasterk R.H."/>
            <person name="Lee C."/>
            <person name="Westerfield M."/>
            <person name="de Jong P.J."/>
            <person name="Zon L.I."/>
            <person name="Postlethwait J.H."/>
            <person name="Nusslein-Volhard C."/>
            <person name="Hubbard T.J."/>
            <person name="Roest Crollius H."/>
            <person name="Rogers J."/>
            <person name="Stemple D.L."/>
        </authorList>
    </citation>
    <scope>NUCLEOTIDE SEQUENCE [LARGE SCALE GENOMIC DNA]</scope>
    <source>
        <strain evidence="7">Tuebingen</strain>
    </source>
</reference>
<evidence type="ECO:0000256" key="3">
    <source>
        <dbReference type="ARBA" id="ARBA00022999"/>
    </source>
</evidence>
<reference evidence="9" key="6">
    <citation type="submission" date="2025-04" db="UniProtKB">
        <authorList>
            <consortium name="RefSeq"/>
        </authorList>
    </citation>
    <scope>IDENTIFICATION</scope>
    <source>
        <strain evidence="9">Tuebingen</strain>
    </source>
</reference>
<evidence type="ECO:0000256" key="5">
    <source>
        <dbReference type="SAM" id="MobiDB-lite"/>
    </source>
</evidence>
<dbReference type="Ensembl" id="ENSDART00000146418.2">
    <property type="protein sequence ID" value="ENSDARP00000115340.1"/>
    <property type="gene ID" value="ENSDARG00000094243.2"/>
</dbReference>
<dbReference type="GO" id="GO:0007165">
    <property type="term" value="P:signal transduction"/>
    <property type="evidence" value="ECO:0007669"/>
    <property type="project" value="UniProtKB-ARBA"/>
</dbReference>
<keyword evidence="3 4" id="KW-0727">SH2 domain</keyword>
<dbReference type="Bgee" id="ENSDARG00000094243">
    <property type="expression patterns" value="Expressed in retina and 18 other cell types or tissues"/>
</dbReference>
<dbReference type="PaxDb" id="7955-ENSDARP00000115340"/>
<dbReference type="RefSeq" id="NP_001104305.1">
    <property type="nucleotide sequence ID" value="NM_001110835.1"/>
</dbReference>
<dbReference type="PANTHER" id="PTHR15127">
    <property type="entry name" value="HEAVYWEIGHT, ISOFORM A"/>
    <property type="match status" value="1"/>
</dbReference>
<organism evidence="7">
    <name type="scientific">Danio rerio</name>
    <name type="common">Zebrafish</name>
    <name type="synonym">Brachydanio rerio</name>
    <dbReference type="NCBI Taxonomy" id="7955"/>
    <lineage>
        <taxon>Eukaryota</taxon>
        <taxon>Metazoa</taxon>
        <taxon>Chordata</taxon>
        <taxon>Craniata</taxon>
        <taxon>Vertebrata</taxon>
        <taxon>Euteleostomi</taxon>
        <taxon>Actinopterygii</taxon>
        <taxon>Neopterygii</taxon>
        <taxon>Teleostei</taxon>
        <taxon>Ostariophysi</taxon>
        <taxon>Cypriniformes</taxon>
        <taxon>Danionidae</taxon>
        <taxon>Danioninae</taxon>
        <taxon>Danio</taxon>
    </lineage>
</organism>